<reference evidence="2 3" key="1">
    <citation type="journal article" date="2024" name="Commun. Biol.">
        <title>Comparative genomic analysis of thermophilic fungi reveals convergent evolutionary adaptations and gene losses.</title>
        <authorList>
            <person name="Steindorff A.S."/>
            <person name="Aguilar-Pontes M.V."/>
            <person name="Robinson A.J."/>
            <person name="Andreopoulos B."/>
            <person name="LaButti K."/>
            <person name="Kuo A."/>
            <person name="Mondo S."/>
            <person name="Riley R."/>
            <person name="Otillar R."/>
            <person name="Haridas S."/>
            <person name="Lipzen A."/>
            <person name="Grimwood J."/>
            <person name="Schmutz J."/>
            <person name="Clum A."/>
            <person name="Reid I.D."/>
            <person name="Moisan M.C."/>
            <person name="Butler G."/>
            <person name="Nguyen T.T.M."/>
            <person name="Dewar K."/>
            <person name="Conant G."/>
            <person name="Drula E."/>
            <person name="Henrissat B."/>
            <person name="Hansel C."/>
            <person name="Singer S."/>
            <person name="Hutchinson M.I."/>
            <person name="de Vries R.P."/>
            <person name="Natvig D.O."/>
            <person name="Powell A.J."/>
            <person name="Tsang A."/>
            <person name="Grigoriev I.V."/>
        </authorList>
    </citation>
    <scope>NUCLEOTIDE SEQUENCE [LARGE SCALE GENOMIC DNA]</scope>
    <source>
        <strain evidence="2 3">CBS 494.80</strain>
    </source>
</reference>
<organism evidence="2 3">
    <name type="scientific">Oculimacula yallundae</name>
    <dbReference type="NCBI Taxonomy" id="86028"/>
    <lineage>
        <taxon>Eukaryota</taxon>
        <taxon>Fungi</taxon>
        <taxon>Dikarya</taxon>
        <taxon>Ascomycota</taxon>
        <taxon>Pezizomycotina</taxon>
        <taxon>Leotiomycetes</taxon>
        <taxon>Helotiales</taxon>
        <taxon>Ploettnerulaceae</taxon>
        <taxon>Oculimacula</taxon>
    </lineage>
</organism>
<dbReference type="CDD" id="cd18186">
    <property type="entry name" value="BTB_POZ_ZBTB_KLHL-like"/>
    <property type="match status" value="1"/>
</dbReference>
<name>A0ABR4BRU2_9HELO</name>
<dbReference type="EMBL" id="JAZHXI010000024">
    <property type="protein sequence ID" value="KAL2060107.1"/>
    <property type="molecule type" value="Genomic_DNA"/>
</dbReference>
<sequence length="395" mass="44183">MLSEFATSIPHDSRDKFYDHEMNDSSAIERRHHSQLQALKTRPDSLFTPSRRQSRQESATSAISLLTLPSPSLVAARAYFLEATTPIEQNVKTQQRRRSLIEGQAFPRRHSVLSTPRSLAVQLEKFTFSGGSNNLLTVPEADDNTACVKVTDSSDIPMLEVEASDEVTPPRRNSGMLCGTPQEFLRQVPFQYTHDHLRDWGYAYLGNSATADAFINTISLRRPSMADLKGDSKALDTTDLTTVRARVTPNGKDRKPFLIQRKFNVEELRNSIPKAPCSPNKNEGPTTLRRSSRTRRSSTQGPTGTRRKDSTNTKRKDKFNTPGKQAIPIHIEYALHFIPVLGALMLSGHVRKGDTIDLPIPHPEAWRDVLTYIYTGRGSLTSAMQENICFLAGHA</sequence>
<evidence type="ECO:0000256" key="1">
    <source>
        <dbReference type="SAM" id="MobiDB-lite"/>
    </source>
</evidence>
<keyword evidence="3" id="KW-1185">Reference proteome</keyword>
<proteinExistence type="predicted"/>
<evidence type="ECO:0008006" key="4">
    <source>
        <dbReference type="Google" id="ProtNLM"/>
    </source>
</evidence>
<evidence type="ECO:0000313" key="2">
    <source>
        <dbReference type="EMBL" id="KAL2060107.1"/>
    </source>
</evidence>
<gene>
    <name evidence="2" type="ORF">VTL71DRAFT_9929</name>
</gene>
<feature type="region of interest" description="Disordered" evidence="1">
    <location>
        <begin position="270"/>
        <end position="323"/>
    </location>
</feature>
<protein>
    <recommendedName>
        <fullName evidence="4">BTB domain-containing protein</fullName>
    </recommendedName>
</protein>
<dbReference type="Proteomes" id="UP001595075">
    <property type="component" value="Unassembled WGS sequence"/>
</dbReference>
<evidence type="ECO:0000313" key="3">
    <source>
        <dbReference type="Proteomes" id="UP001595075"/>
    </source>
</evidence>
<accession>A0ABR4BRU2</accession>
<comment type="caution">
    <text evidence="2">The sequence shown here is derived from an EMBL/GenBank/DDBJ whole genome shotgun (WGS) entry which is preliminary data.</text>
</comment>